<proteinExistence type="inferred from homology"/>
<comment type="pathway">
    <text evidence="1 13">Isoprenoid biosynthesis; isopentenyl diphosphate biosynthesis via mevalonate pathway; isopentenyl diphosphate from (R)-mevalonate: step 2/3.</text>
</comment>
<evidence type="ECO:0000256" key="3">
    <source>
        <dbReference type="ARBA" id="ARBA00012958"/>
    </source>
</evidence>
<evidence type="ECO:0000256" key="6">
    <source>
        <dbReference type="ARBA" id="ARBA00022741"/>
    </source>
</evidence>
<comment type="catalytic activity">
    <reaction evidence="12">
        <text>(R)-5-phosphomevalonate + ATP = (R)-5-diphosphomevalonate + ADP</text>
        <dbReference type="Rhea" id="RHEA:16341"/>
        <dbReference type="ChEBI" id="CHEBI:30616"/>
        <dbReference type="ChEBI" id="CHEBI:57557"/>
        <dbReference type="ChEBI" id="CHEBI:58146"/>
        <dbReference type="ChEBI" id="CHEBI:456216"/>
        <dbReference type="EC" id="2.7.4.2"/>
    </reaction>
    <physiologicalReaction direction="left-to-right" evidence="12">
        <dbReference type="Rhea" id="RHEA:16342"/>
    </physiologicalReaction>
</comment>
<dbReference type="EMBL" id="KV429048">
    <property type="protein sequence ID" value="KZT70957.1"/>
    <property type="molecule type" value="Genomic_DNA"/>
</dbReference>
<organism evidence="14 15">
    <name type="scientific">Daedalea quercina L-15889</name>
    <dbReference type="NCBI Taxonomy" id="1314783"/>
    <lineage>
        <taxon>Eukaryota</taxon>
        <taxon>Fungi</taxon>
        <taxon>Dikarya</taxon>
        <taxon>Basidiomycota</taxon>
        <taxon>Agaricomycotina</taxon>
        <taxon>Agaricomycetes</taxon>
        <taxon>Polyporales</taxon>
        <taxon>Fomitopsis</taxon>
    </lineage>
</organism>
<dbReference type="SUPFAM" id="SSF54211">
    <property type="entry name" value="Ribosomal protein S5 domain 2-like"/>
    <property type="match status" value="1"/>
</dbReference>
<protein>
    <recommendedName>
        <fullName evidence="3 13">Phosphomevalonate kinase</fullName>
        <ecNumber evidence="3 13">2.7.4.2</ecNumber>
    </recommendedName>
</protein>
<dbReference type="Proteomes" id="UP000076727">
    <property type="component" value="Unassembled WGS sequence"/>
</dbReference>
<keyword evidence="5 13" id="KW-0808">Transferase</keyword>
<dbReference type="PANTHER" id="PTHR31814:SF2">
    <property type="entry name" value="PHOSPHOMEVALONATE KINASE"/>
    <property type="match status" value="1"/>
</dbReference>
<evidence type="ECO:0000256" key="10">
    <source>
        <dbReference type="ARBA" id="ARBA00023098"/>
    </source>
</evidence>
<keyword evidence="10 13" id="KW-0443">Lipid metabolism</keyword>
<dbReference type="GO" id="GO:0005524">
    <property type="term" value="F:ATP binding"/>
    <property type="evidence" value="ECO:0007669"/>
    <property type="project" value="UniProtKB-UniRule"/>
</dbReference>
<dbReference type="UniPathway" id="UPA00057">
    <property type="reaction ID" value="UER00099"/>
</dbReference>
<comment type="similarity">
    <text evidence="2 13">Belongs to the GHMP kinase family. Mevalonate kinase subfamily.</text>
</comment>
<dbReference type="PIRSF" id="PIRSF017288">
    <property type="entry name" value="PMK_GHMP_euk"/>
    <property type="match status" value="1"/>
</dbReference>
<evidence type="ECO:0000256" key="12">
    <source>
        <dbReference type="ARBA" id="ARBA00029326"/>
    </source>
</evidence>
<keyword evidence="8" id="KW-0067">ATP-binding</keyword>
<reference evidence="14 15" key="1">
    <citation type="journal article" date="2016" name="Mol. Biol. Evol.">
        <title>Comparative Genomics of Early-Diverging Mushroom-Forming Fungi Provides Insights into the Origins of Lignocellulose Decay Capabilities.</title>
        <authorList>
            <person name="Nagy L.G."/>
            <person name="Riley R."/>
            <person name="Tritt A."/>
            <person name="Adam C."/>
            <person name="Daum C."/>
            <person name="Floudas D."/>
            <person name="Sun H."/>
            <person name="Yadav J.S."/>
            <person name="Pangilinan J."/>
            <person name="Larsson K.H."/>
            <person name="Matsuura K."/>
            <person name="Barry K."/>
            <person name="Labutti K."/>
            <person name="Kuo R."/>
            <person name="Ohm R.A."/>
            <person name="Bhattacharya S.S."/>
            <person name="Shirouzu T."/>
            <person name="Yoshinaga Y."/>
            <person name="Martin F.M."/>
            <person name="Grigoriev I.V."/>
            <person name="Hibbett D.S."/>
        </authorList>
    </citation>
    <scope>NUCLEOTIDE SEQUENCE [LARGE SCALE GENOMIC DNA]</scope>
    <source>
        <strain evidence="14 15">L-15889</strain>
    </source>
</reference>
<evidence type="ECO:0000256" key="13">
    <source>
        <dbReference type="PIRNR" id="PIRNR017288"/>
    </source>
</evidence>
<evidence type="ECO:0000313" key="15">
    <source>
        <dbReference type="Proteomes" id="UP000076727"/>
    </source>
</evidence>
<dbReference type="GO" id="GO:0005777">
    <property type="term" value="C:peroxisome"/>
    <property type="evidence" value="ECO:0007669"/>
    <property type="project" value="TreeGrafter"/>
</dbReference>
<evidence type="ECO:0000256" key="11">
    <source>
        <dbReference type="ARBA" id="ARBA00023221"/>
    </source>
</evidence>
<sequence length="515" mass="55136">MTTTAVSAPGKVLLAGGYLVLDPAYSGVVVSTSARFYTAVSDLDEAASIAAAKADRPIEIRVRSPQFVNATWIYFVTFDGEAVRVEQVADIASPTSSKNKFVHLALQRTLSLALETRGAGALQNSLSYGLDITIVGDNDFYSQRAQLEARNLSPTLDSLAQLPPFSPTGVQLAEVHKTGLGSSAALITSLVSSLLIHLRVIPRDSFSGDAEGGTASASEGRKLAHNLAQYVHCLAQGKVGSGFDVSAAVFGSQLYTRFDPGVIAPLMNDDVDVKLLSTISPSNKDWNYRVEPFKLPPLTRLMLADVDAGSDTPSLVGKVLKWRKEDSKTANVLWDALDKVNHALSKTLLKLSDLYAQDTKAYTKAVKYLSTLQTVQWLVNPNISGGDQEIMEAFAEAHQYSEDVRAKMREMGTLSGVPIEPSEQTKLLDACVSGAGVIGGGVPGAGGYDAIWLLVLDPENCPPHELPSSRVERVWAGYKDMDVSPLSASESVAKGVRLEDVADVKGLKDLVDAPW</sequence>
<keyword evidence="15" id="KW-1185">Reference proteome</keyword>
<dbReference type="InterPro" id="IPR035102">
    <property type="entry name" value="Phosphomevalonate_kinase"/>
</dbReference>
<accession>A0A165RMR2</accession>
<dbReference type="InterPro" id="IPR014721">
    <property type="entry name" value="Ribsml_uS5_D2-typ_fold_subgr"/>
</dbReference>
<keyword evidence="11 13" id="KW-0753">Steroid metabolism</keyword>
<evidence type="ECO:0000313" key="14">
    <source>
        <dbReference type="EMBL" id="KZT70957.1"/>
    </source>
</evidence>
<evidence type="ECO:0000256" key="2">
    <source>
        <dbReference type="ARBA" id="ARBA00006495"/>
    </source>
</evidence>
<dbReference type="OrthoDB" id="10262935at2759"/>
<name>A0A165RMR2_9APHY</name>
<dbReference type="PANTHER" id="PTHR31814">
    <property type="match status" value="1"/>
</dbReference>
<dbReference type="Gene3D" id="3.30.230.10">
    <property type="match status" value="1"/>
</dbReference>
<evidence type="ECO:0000256" key="5">
    <source>
        <dbReference type="ARBA" id="ARBA00022679"/>
    </source>
</evidence>
<evidence type="ECO:0000256" key="9">
    <source>
        <dbReference type="ARBA" id="ARBA00022955"/>
    </source>
</evidence>
<dbReference type="GO" id="GO:0006696">
    <property type="term" value="P:ergosterol biosynthetic process"/>
    <property type="evidence" value="ECO:0007669"/>
    <property type="project" value="TreeGrafter"/>
</dbReference>
<dbReference type="InterPro" id="IPR016005">
    <property type="entry name" value="Erg8"/>
</dbReference>
<dbReference type="GO" id="GO:0004631">
    <property type="term" value="F:phosphomevalonate kinase activity"/>
    <property type="evidence" value="ECO:0007669"/>
    <property type="project" value="UniProtKB-UniRule"/>
</dbReference>
<dbReference type="GO" id="GO:0010142">
    <property type="term" value="P:farnesyl diphosphate biosynthetic process, mevalonate pathway"/>
    <property type="evidence" value="ECO:0007669"/>
    <property type="project" value="TreeGrafter"/>
</dbReference>
<dbReference type="GO" id="GO:0019287">
    <property type="term" value="P:isopentenyl diphosphate biosynthetic process, mevalonate pathway"/>
    <property type="evidence" value="ECO:0007669"/>
    <property type="project" value="UniProtKB-UniRule"/>
</dbReference>
<dbReference type="STRING" id="1314783.A0A165RMR2"/>
<evidence type="ECO:0000256" key="8">
    <source>
        <dbReference type="ARBA" id="ARBA00022840"/>
    </source>
</evidence>
<keyword evidence="7 13" id="KW-0418">Kinase</keyword>
<evidence type="ECO:0000256" key="1">
    <source>
        <dbReference type="ARBA" id="ARBA00005017"/>
    </source>
</evidence>
<gene>
    <name evidence="14" type="ORF">DAEQUDRAFT_750128</name>
</gene>
<keyword evidence="6" id="KW-0547">Nucleotide-binding</keyword>
<dbReference type="EC" id="2.7.4.2" evidence="3 13"/>
<keyword evidence="9 13" id="KW-0752">Steroid biosynthesis</keyword>
<dbReference type="AlphaFoldDB" id="A0A165RMR2"/>
<dbReference type="InterPro" id="IPR020568">
    <property type="entry name" value="Ribosomal_Su5_D2-typ_SF"/>
</dbReference>
<keyword evidence="4 13" id="KW-0444">Lipid biosynthesis</keyword>
<evidence type="ECO:0000256" key="7">
    <source>
        <dbReference type="ARBA" id="ARBA00022777"/>
    </source>
</evidence>
<evidence type="ECO:0000256" key="4">
    <source>
        <dbReference type="ARBA" id="ARBA00022516"/>
    </source>
</evidence>